<dbReference type="Proteomes" id="UP000324222">
    <property type="component" value="Unassembled WGS sequence"/>
</dbReference>
<comment type="caution">
    <text evidence="1">The sequence shown here is derived from an EMBL/GenBank/DDBJ whole genome shotgun (WGS) entry which is preliminary data.</text>
</comment>
<accession>A0A5B7FU73</accession>
<dbReference type="AlphaFoldDB" id="A0A5B7FU73"/>
<dbReference type="EMBL" id="VSRR010009276">
    <property type="protein sequence ID" value="MPC50102.1"/>
    <property type="molecule type" value="Genomic_DNA"/>
</dbReference>
<organism evidence="1 2">
    <name type="scientific">Portunus trituberculatus</name>
    <name type="common">Swimming crab</name>
    <name type="synonym">Neptunus trituberculatus</name>
    <dbReference type="NCBI Taxonomy" id="210409"/>
    <lineage>
        <taxon>Eukaryota</taxon>
        <taxon>Metazoa</taxon>
        <taxon>Ecdysozoa</taxon>
        <taxon>Arthropoda</taxon>
        <taxon>Crustacea</taxon>
        <taxon>Multicrustacea</taxon>
        <taxon>Malacostraca</taxon>
        <taxon>Eumalacostraca</taxon>
        <taxon>Eucarida</taxon>
        <taxon>Decapoda</taxon>
        <taxon>Pleocyemata</taxon>
        <taxon>Brachyura</taxon>
        <taxon>Eubrachyura</taxon>
        <taxon>Portunoidea</taxon>
        <taxon>Portunidae</taxon>
        <taxon>Portuninae</taxon>
        <taxon>Portunus</taxon>
    </lineage>
</organism>
<protein>
    <submittedName>
        <fullName evidence="1">Uncharacterized protein</fullName>
    </submittedName>
</protein>
<reference evidence="1 2" key="1">
    <citation type="submission" date="2019-05" db="EMBL/GenBank/DDBJ databases">
        <title>Another draft genome of Portunus trituberculatus and its Hox gene families provides insights of decapod evolution.</title>
        <authorList>
            <person name="Jeong J.-H."/>
            <person name="Song I."/>
            <person name="Kim S."/>
            <person name="Choi T."/>
            <person name="Kim D."/>
            <person name="Ryu S."/>
            <person name="Kim W."/>
        </authorList>
    </citation>
    <scope>NUCLEOTIDE SEQUENCE [LARGE SCALE GENOMIC DNA]</scope>
    <source>
        <tissue evidence="1">Muscle</tissue>
    </source>
</reference>
<gene>
    <name evidence="1" type="ORF">E2C01_043924</name>
</gene>
<sequence>MNCQKKRPTGIAVSIKDSKELLKYMRLTIGSKYNVQVEVMDVSIYAGELNCDDIRRRFAGKEIGILGKLKKKILCKL</sequence>
<evidence type="ECO:0000313" key="2">
    <source>
        <dbReference type="Proteomes" id="UP000324222"/>
    </source>
</evidence>
<name>A0A5B7FU73_PORTR</name>
<keyword evidence="2" id="KW-1185">Reference proteome</keyword>
<evidence type="ECO:0000313" key="1">
    <source>
        <dbReference type="EMBL" id="MPC50102.1"/>
    </source>
</evidence>
<proteinExistence type="predicted"/>